<evidence type="ECO:0000313" key="1">
    <source>
        <dbReference type="EMBL" id="KAI0091505.1"/>
    </source>
</evidence>
<keyword evidence="2" id="KW-1185">Reference proteome</keyword>
<comment type="caution">
    <text evidence="1">The sequence shown here is derived from an EMBL/GenBank/DDBJ whole genome shotgun (WGS) entry which is preliminary data.</text>
</comment>
<sequence length="319" mass="33244">MRSFIAVSSILTLTSLVSAAPAPIPLFGINFGSGAKANGTPTPVSQSDITGKLQLPAFFARAAYCDPQTVTALSCGAPCDAIKTLKVLASGGDQGATPRFFVGQHPDSQSVIVAHEGTDPQKILSIANDAKFAQVDMNSTLFPKAASGSKVHDGFQETQGRTADIVLSTVKSALSSTGFKRVLVTGHSLGAAVATLDATMLRMQLDSSVQVDSVVFGLPRVGNQEFADMVDSMLPAFTHVTNNDDPVPIVPPRFLSFQHPQGELHITSVDSSSGDASMEACPGQENSNCSEGNSLLSASVQDHLGPYFNNISFGGSQCP</sequence>
<protein>
    <submittedName>
        <fullName evidence="1">Alpha/beta-hydrolase</fullName>
    </submittedName>
</protein>
<dbReference type="Proteomes" id="UP001055072">
    <property type="component" value="Unassembled WGS sequence"/>
</dbReference>
<accession>A0ACB8UB68</accession>
<gene>
    <name evidence="1" type="ORF">BDY19DRAFT_885444</name>
</gene>
<proteinExistence type="predicted"/>
<reference evidence="1" key="1">
    <citation type="journal article" date="2021" name="Environ. Microbiol.">
        <title>Gene family expansions and transcriptome signatures uncover fungal adaptations to wood decay.</title>
        <authorList>
            <person name="Hage H."/>
            <person name="Miyauchi S."/>
            <person name="Viragh M."/>
            <person name="Drula E."/>
            <person name="Min B."/>
            <person name="Chaduli D."/>
            <person name="Navarro D."/>
            <person name="Favel A."/>
            <person name="Norest M."/>
            <person name="Lesage-Meessen L."/>
            <person name="Balint B."/>
            <person name="Merenyi Z."/>
            <person name="de Eugenio L."/>
            <person name="Morin E."/>
            <person name="Martinez A.T."/>
            <person name="Baldrian P."/>
            <person name="Stursova M."/>
            <person name="Martinez M.J."/>
            <person name="Novotny C."/>
            <person name="Magnuson J.K."/>
            <person name="Spatafora J.W."/>
            <person name="Maurice S."/>
            <person name="Pangilinan J."/>
            <person name="Andreopoulos W."/>
            <person name="LaButti K."/>
            <person name="Hundley H."/>
            <person name="Na H."/>
            <person name="Kuo A."/>
            <person name="Barry K."/>
            <person name="Lipzen A."/>
            <person name="Henrissat B."/>
            <person name="Riley R."/>
            <person name="Ahrendt S."/>
            <person name="Nagy L.G."/>
            <person name="Grigoriev I.V."/>
            <person name="Martin F."/>
            <person name="Rosso M.N."/>
        </authorList>
    </citation>
    <scope>NUCLEOTIDE SEQUENCE</scope>
    <source>
        <strain evidence="1">CBS 384.51</strain>
    </source>
</reference>
<name>A0ACB8UB68_9APHY</name>
<organism evidence="1 2">
    <name type="scientific">Irpex rosettiformis</name>
    <dbReference type="NCBI Taxonomy" id="378272"/>
    <lineage>
        <taxon>Eukaryota</taxon>
        <taxon>Fungi</taxon>
        <taxon>Dikarya</taxon>
        <taxon>Basidiomycota</taxon>
        <taxon>Agaricomycotina</taxon>
        <taxon>Agaricomycetes</taxon>
        <taxon>Polyporales</taxon>
        <taxon>Irpicaceae</taxon>
        <taxon>Irpex</taxon>
    </lineage>
</organism>
<dbReference type="EMBL" id="MU274905">
    <property type="protein sequence ID" value="KAI0091505.1"/>
    <property type="molecule type" value="Genomic_DNA"/>
</dbReference>
<evidence type="ECO:0000313" key="2">
    <source>
        <dbReference type="Proteomes" id="UP001055072"/>
    </source>
</evidence>